<gene>
    <name evidence="1" type="ORF">GCM10011583_50700</name>
</gene>
<dbReference type="PANTHER" id="PTHR38479:SF2">
    <property type="entry name" value="WINGED HELIX DNA-BINDING DOMAIN-CONTAINING PROTEIN"/>
    <property type="match status" value="1"/>
</dbReference>
<protein>
    <recommendedName>
        <fullName evidence="3">Winged helix DNA-binding domain-containing protein</fullName>
    </recommendedName>
</protein>
<name>A0ABQ2EK84_9ACTN</name>
<accession>A0ABQ2EK84</accession>
<evidence type="ECO:0000313" key="2">
    <source>
        <dbReference type="Proteomes" id="UP000660265"/>
    </source>
</evidence>
<evidence type="ECO:0008006" key="3">
    <source>
        <dbReference type="Google" id="ProtNLM"/>
    </source>
</evidence>
<sequence length="397" mass="43841">MRRIDVTERRARLGVRHRLAVAARADGPAEVAHDLVALHSTDPSSVYVAIWARTNGGSVRDVEHALYEDRTLIRLLGMRRTVFVTTLDVAPVLQAACSDAVAARERRKLLGFLAASDVADDEEGVRAWLAETEDIAVRALAARGESTAAELAGDDARLSTKVVLSAGKDYEGTQKVASRLLLLLAAEGRAVRGRPRGSWTSHQYRWAPLTYWFPGGLAHWDTHRAEEELARRWLRAFGPATADDLRWWAGWTKSQVKRVLTEVKPVEVDLGGGTTGLLLPDDLEETAPPEPWAALLPALDSTPMGWHERGWFLGEHGPRLFDRAGNIGPSLWWDGRVVGGWAQDRSGEIVCRFLEDVGADARAAVRREAERLAVPLGEVRLSARTRGRTWLEDELAL</sequence>
<comment type="caution">
    <text evidence="1">The sequence shown here is derived from an EMBL/GenBank/DDBJ whole genome shotgun (WGS) entry which is preliminary data.</text>
</comment>
<organism evidence="1 2">
    <name type="scientific">Streptomyces camponoticapitis</name>
    <dbReference type="NCBI Taxonomy" id="1616125"/>
    <lineage>
        <taxon>Bacteria</taxon>
        <taxon>Bacillati</taxon>
        <taxon>Actinomycetota</taxon>
        <taxon>Actinomycetes</taxon>
        <taxon>Kitasatosporales</taxon>
        <taxon>Streptomycetaceae</taxon>
        <taxon>Streptomyces</taxon>
    </lineage>
</organism>
<keyword evidence="2" id="KW-1185">Reference proteome</keyword>
<dbReference type="InterPro" id="IPR009351">
    <property type="entry name" value="AlkZ-like"/>
</dbReference>
<proteinExistence type="predicted"/>
<evidence type="ECO:0000313" key="1">
    <source>
        <dbReference type="EMBL" id="GGK12499.1"/>
    </source>
</evidence>
<dbReference type="Pfam" id="PF06224">
    <property type="entry name" value="AlkZ-like"/>
    <property type="match status" value="1"/>
</dbReference>
<dbReference type="PANTHER" id="PTHR38479">
    <property type="entry name" value="LMO0824 PROTEIN"/>
    <property type="match status" value="1"/>
</dbReference>
<reference evidence="2" key="1">
    <citation type="journal article" date="2019" name="Int. J. Syst. Evol. Microbiol.">
        <title>The Global Catalogue of Microorganisms (GCM) 10K type strain sequencing project: providing services to taxonomists for standard genome sequencing and annotation.</title>
        <authorList>
            <consortium name="The Broad Institute Genomics Platform"/>
            <consortium name="The Broad Institute Genome Sequencing Center for Infectious Disease"/>
            <person name="Wu L."/>
            <person name="Ma J."/>
        </authorList>
    </citation>
    <scope>NUCLEOTIDE SEQUENCE [LARGE SCALE GENOMIC DNA]</scope>
    <source>
        <strain evidence="2">CGMCC 4.7275</strain>
    </source>
</reference>
<dbReference type="EMBL" id="BMMV01000018">
    <property type="protein sequence ID" value="GGK12499.1"/>
    <property type="molecule type" value="Genomic_DNA"/>
</dbReference>
<dbReference type="RefSeq" id="WP_373292621.1">
    <property type="nucleotide sequence ID" value="NZ_BMMV01000018.1"/>
</dbReference>
<dbReference type="Proteomes" id="UP000660265">
    <property type="component" value="Unassembled WGS sequence"/>
</dbReference>